<dbReference type="EMBL" id="BMFC01000002">
    <property type="protein sequence ID" value="GGB97848.1"/>
    <property type="molecule type" value="Genomic_DNA"/>
</dbReference>
<dbReference type="InterPro" id="IPR051600">
    <property type="entry name" value="Beta-PGM-like"/>
</dbReference>
<dbReference type="InterPro" id="IPR041492">
    <property type="entry name" value="HAD_2"/>
</dbReference>
<keyword evidence="4" id="KW-0460">Magnesium</keyword>
<proteinExistence type="inferred from homology"/>
<keyword evidence="7" id="KW-1185">Reference proteome</keyword>
<reference evidence="7" key="1">
    <citation type="journal article" date="2019" name="Int. J. Syst. Evol. Microbiol.">
        <title>The Global Catalogue of Microorganisms (GCM) 10K type strain sequencing project: providing services to taxonomists for standard genome sequencing and annotation.</title>
        <authorList>
            <consortium name="The Broad Institute Genomics Platform"/>
            <consortium name="The Broad Institute Genome Sequencing Center for Infectious Disease"/>
            <person name="Wu L."/>
            <person name="Ma J."/>
        </authorList>
    </citation>
    <scope>NUCLEOTIDE SEQUENCE [LARGE SCALE GENOMIC DNA]</scope>
    <source>
        <strain evidence="7">CGMCC 1.12478</strain>
    </source>
</reference>
<dbReference type="SFLD" id="SFLDG01135">
    <property type="entry name" value="C1.5.6:_HAD__Beta-PGM__Phospha"/>
    <property type="match status" value="1"/>
</dbReference>
<organism evidence="6 7">
    <name type="scientific">Marivita lacus</name>
    <dbReference type="NCBI Taxonomy" id="1323742"/>
    <lineage>
        <taxon>Bacteria</taxon>
        <taxon>Pseudomonadati</taxon>
        <taxon>Pseudomonadota</taxon>
        <taxon>Alphaproteobacteria</taxon>
        <taxon>Rhodobacterales</taxon>
        <taxon>Roseobacteraceae</taxon>
        <taxon>Marivita</taxon>
    </lineage>
</organism>
<evidence type="ECO:0000256" key="1">
    <source>
        <dbReference type="ARBA" id="ARBA00001946"/>
    </source>
</evidence>
<evidence type="ECO:0000256" key="5">
    <source>
        <dbReference type="ARBA" id="ARBA00023277"/>
    </source>
</evidence>
<dbReference type="InterPro" id="IPR036412">
    <property type="entry name" value="HAD-like_sf"/>
</dbReference>
<comment type="cofactor">
    <cofactor evidence="1">
        <name>Mg(2+)</name>
        <dbReference type="ChEBI" id="CHEBI:18420"/>
    </cofactor>
</comment>
<dbReference type="RefSeq" id="WP_188481171.1">
    <property type="nucleotide sequence ID" value="NZ_BMFC01000002.1"/>
</dbReference>
<dbReference type="InterPro" id="IPR006439">
    <property type="entry name" value="HAD-SF_hydro_IA"/>
</dbReference>
<keyword evidence="5" id="KW-0119">Carbohydrate metabolism</keyword>
<dbReference type="NCBIfam" id="TIGR01509">
    <property type="entry name" value="HAD-SF-IA-v3"/>
    <property type="match status" value="1"/>
</dbReference>
<comment type="similarity">
    <text evidence="2">Belongs to the HAD-like hydrolase superfamily. CbbY/CbbZ/Gph/YieH family.</text>
</comment>
<dbReference type="SUPFAM" id="SSF56784">
    <property type="entry name" value="HAD-like"/>
    <property type="match status" value="1"/>
</dbReference>
<dbReference type="InterPro" id="IPR023198">
    <property type="entry name" value="PGP-like_dom2"/>
</dbReference>
<evidence type="ECO:0000313" key="7">
    <source>
        <dbReference type="Proteomes" id="UP000645462"/>
    </source>
</evidence>
<dbReference type="InterPro" id="IPR023214">
    <property type="entry name" value="HAD_sf"/>
</dbReference>
<dbReference type="SFLD" id="SFLDS00003">
    <property type="entry name" value="Haloacid_Dehalogenase"/>
    <property type="match status" value="1"/>
</dbReference>
<dbReference type="Gene3D" id="3.40.50.1000">
    <property type="entry name" value="HAD superfamily/HAD-like"/>
    <property type="match status" value="1"/>
</dbReference>
<dbReference type="Gene3D" id="1.10.150.240">
    <property type="entry name" value="Putative phosphatase, domain 2"/>
    <property type="match status" value="1"/>
</dbReference>
<dbReference type="Proteomes" id="UP000645462">
    <property type="component" value="Unassembled WGS sequence"/>
</dbReference>
<evidence type="ECO:0000313" key="6">
    <source>
        <dbReference type="EMBL" id="GGB97848.1"/>
    </source>
</evidence>
<dbReference type="PRINTS" id="PR00413">
    <property type="entry name" value="HADHALOGNASE"/>
</dbReference>
<evidence type="ECO:0000256" key="3">
    <source>
        <dbReference type="ARBA" id="ARBA00022723"/>
    </source>
</evidence>
<gene>
    <name evidence="6" type="ORF">GCM10011363_13130</name>
</gene>
<dbReference type="Pfam" id="PF13419">
    <property type="entry name" value="HAD_2"/>
    <property type="match status" value="1"/>
</dbReference>
<evidence type="ECO:0000256" key="2">
    <source>
        <dbReference type="ARBA" id="ARBA00006171"/>
    </source>
</evidence>
<dbReference type="PANTHER" id="PTHR46193">
    <property type="entry name" value="6-PHOSPHOGLUCONATE PHOSPHATASE"/>
    <property type="match status" value="1"/>
</dbReference>
<keyword evidence="3" id="KW-0479">Metal-binding</keyword>
<sequence length="219" mass="23595">MPALLFDLDGTMLNSDPIHEAVFTELWTDRGLPVPEGFYMEQVHGRLNVDVFADYLPNEPDPQALSEWKEAQFRDRLPAPYPATAGLPDFIDAAQAQGWQLAVVTNAMRLNAEAMLGAIGLRDRFEVIVIGEECAFGKPHPMPYLTAMAALGEFPEDCIAFEDSPSGMRAAAASGAYSIGIRSALDDAKLRAAGADMTVQDFTDPALPGILARILGVAA</sequence>
<dbReference type="PANTHER" id="PTHR46193:SF18">
    <property type="entry name" value="HEXITOL PHOSPHATASE B"/>
    <property type="match status" value="1"/>
</dbReference>
<comment type="caution">
    <text evidence="6">The sequence shown here is derived from an EMBL/GenBank/DDBJ whole genome shotgun (WGS) entry which is preliminary data.</text>
</comment>
<accession>A0ABQ1KEU3</accession>
<evidence type="ECO:0000256" key="4">
    <source>
        <dbReference type="ARBA" id="ARBA00022842"/>
    </source>
</evidence>
<name>A0ABQ1KEU3_9RHOB</name>
<protein>
    <submittedName>
        <fullName evidence="6">Haloacid dehalogenase</fullName>
    </submittedName>
</protein>
<dbReference type="SFLD" id="SFLDG01129">
    <property type="entry name" value="C1.5:_HAD__Beta-PGM__Phosphata"/>
    <property type="match status" value="1"/>
</dbReference>